<organism evidence="1">
    <name type="scientific">Arundo donax</name>
    <name type="common">Giant reed</name>
    <name type="synonym">Donax arundinaceus</name>
    <dbReference type="NCBI Taxonomy" id="35708"/>
    <lineage>
        <taxon>Eukaryota</taxon>
        <taxon>Viridiplantae</taxon>
        <taxon>Streptophyta</taxon>
        <taxon>Embryophyta</taxon>
        <taxon>Tracheophyta</taxon>
        <taxon>Spermatophyta</taxon>
        <taxon>Magnoliopsida</taxon>
        <taxon>Liliopsida</taxon>
        <taxon>Poales</taxon>
        <taxon>Poaceae</taxon>
        <taxon>PACMAD clade</taxon>
        <taxon>Arundinoideae</taxon>
        <taxon>Arundineae</taxon>
        <taxon>Arundo</taxon>
    </lineage>
</organism>
<protein>
    <submittedName>
        <fullName evidence="1">Uncharacterized protein</fullName>
    </submittedName>
</protein>
<sequence>MSMTVNTEYTIPIDCPKWYTRHSYSVQL</sequence>
<dbReference type="AlphaFoldDB" id="A0A0A8ZAM7"/>
<evidence type="ECO:0000313" key="1">
    <source>
        <dbReference type="EMBL" id="JAD34713.1"/>
    </source>
</evidence>
<reference evidence="1" key="1">
    <citation type="submission" date="2014-09" db="EMBL/GenBank/DDBJ databases">
        <authorList>
            <person name="Magalhaes I.L.F."/>
            <person name="Oliveira U."/>
            <person name="Santos F.R."/>
            <person name="Vidigal T.H.D.A."/>
            <person name="Brescovit A.D."/>
            <person name="Santos A.J."/>
        </authorList>
    </citation>
    <scope>NUCLEOTIDE SEQUENCE</scope>
    <source>
        <tissue evidence="1">Shoot tissue taken approximately 20 cm above the soil surface</tissue>
    </source>
</reference>
<reference evidence="1" key="2">
    <citation type="journal article" date="2015" name="Data Brief">
        <title>Shoot transcriptome of the giant reed, Arundo donax.</title>
        <authorList>
            <person name="Barrero R.A."/>
            <person name="Guerrero F.D."/>
            <person name="Moolhuijzen P."/>
            <person name="Goolsby J.A."/>
            <person name="Tidwell J."/>
            <person name="Bellgard S.E."/>
            <person name="Bellgard M.I."/>
        </authorList>
    </citation>
    <scope>NUCLEOTIDE SEQUENCE</scope>
    <source>
        <tissue evidence="1">Shoot tissue taken approximately 20 cm above the soil surface</tissue>
    </source>
</reference>
<name>A0A0A8ZAM7_ARUDO</name>
<accession>A0A0A8ZAM7</accession>
<dbReference type="EMBL" id="GBRH01263182">
    <property type="protein sequence ID" value="JAD34713.1"/>
    <property type="molecule type" value="Transcribed_RNA"/>
</dbReference>
<proteinExistence type="predicted"/>